<evidence type="ECO:0000256" key="2">
    <source>
        <dbReference type="ARBA" id="ARBA00022692"/>
    </source>
</evidence>
<sequence>MSKNQKVGGDERWLHLFLAIGVFWGCSFLFIEQALKFLNPVGVSFLRCLCGATTIWIIVLIKKIKIPRDRKLWMHVFALALMTNVIPGTLIALAQTNVTSVLAGIINSTTPLTTLLAIMFFFRHEKIKSHQVLGLFIGFIGVATVFGIWRGIGDNAPWAIGALVVAVTFYGITYPYTTKFVFPRKARPEVLAVLQVTFGGLILLPFFIMGGIKKFEFMPISIISVIALGAITSGLAPIWHFRLLSIVGSSVTSTVAYMTPIVAVIAGVILLGEPITWNEPVGGLVVLVGTAISQGRHLRDSLEIVE</sequence>
<feature type="transmembrane region" description="Helical" evidence="5">
    <location>
        <begin position="133"/>
        <end position="152"/>
    </location>
</feature>
<feature type="transmembrane region" description="Helical" evidence="5">
    <location>
        <begin position="12"/>
        <end position="31"/>
    </location>
</feature>
<evidence type="ECO:0000313" key="8">
    <source>
        <dbReference type="EMBL" id="CAB4679319.1"/>
    </source>
</evidence>
<evidence type="ECO:0000313" key="7">
    <source>
        <dbReference type="EMBL" id="CAB4600604.1"/>
    </source>
</evidence>
<name>A0A6J6GNE1_9ZZZZ</name>
<feature type="domain" description="EamA" evidence="6">
    <location>
        <begin position="13"/>
        <end position="146"/>
    </location>
</feature>
<feature type="transmembrane region" description="Helical" evidence="5">
    <location>
        <begin position="72"/>
        <end position="94"/>
    </location>
</feature>
<evidence type="ECO:0000256" key="5">
    <source>
        <dbReference type="SAM" id="Phobius"/>
    </source>
</evidence>
<keyword evidence="2 5" id="KW-0812">Transmembrane</keyword>
<organism evidence="7">
    <name type="scientific">freshwater metagenome</name>
    <dbReference type="NCBI Taxonomy" id="449393"/>
    <lineage>
        <taxon>unclassified sequences</taxon>
        <taxon>metagenomes</taxon>
        <taxon>ecological metagenomes</taxon>
    </lineage>
</organism>
<keyword evidence="3 5" id="KW-1133">Transmembrane helix</keyword>
<feature type="transmembrane region" description="Helical" evidence="5">
    <location>
        <begin position="100"/>
        <end position="121"/>
    </location>
</feature>
<evidence type="ECO:0000256" key="3">
    <source>
        <dbReference type="ARBA" id="ARBA00022989"/>
    </source>
</evidence>
<dbReference type="Pfam" id="PF00892">
    <property type="entry name" value="EamA"/>
    <property type="match status" value="2"/>
</dbReference>
<dbReference type="EMBL" id="CAEZUJ010000024">
    <property type="protein sequence ID" value="CAB4600604.1"/>
    <property type="molecule type" value="Genomic_DNA"/>
</dbReference>
<gene>
    <name evidence="7" type="ORF">UFOPK1811_00765</name>
    <name evidence="8" type="ORF">UFOPK2360_00419</name>
</gene>
<protein>
    <submittedName>
        <fullName evidence="7">Unannotated protein</fullName>
    </submittedName>
</protein>
<dbReference type="GO" id="GO:0016020">
    <property type="term" value="C:membrane"/>
    <property type="evidence" value="ECO:0007669"/>
    <property type="project" value="UniProtKB-SubCell"/>
</dbReference>
<feature type="transmembrane region" description="Helical" evidence="5">
    <location>
        <begin position="218"/>
        <end position="239"/>
    </location>
</feature>
<feature type="domain" description="EamA" evidence="6">
    <location>
        <begin position="158"/>
        <end position="292"/>
    </location>
</feature>
<dbReference type="PANTHER" id="PTHR32322">
    <property type="entry name" value="INNER MEMBRANE TRANSPORTER"/>
    <property type="match status" value="1"/>
</dbReference>
<comment type="subcellular location">
    <subcellularLocation>
        <location evidence="1">Membrane</location>
        <topology evidence="1">Multi-pass membrane protein</topology>
    </subcellularLocation>
</comment>
<evidence type="ECO:0000256" key="1">
    <source>
        <dbReference type="ARBA" id="ARBA00004141"/>
    </source>
</evidence>
<dbReference type="SUPFAM" id="SSF103481">
    <property type="entry name" value="Multidrug resistance efflux transporter EmrE"/>
    <property type="match status" value="2"/>
</dbReference>
<evidence type="ECO:0000259" key="6">
    <source>
        <dbReference type="Pfam" id="PF00892"/>
    </source>
</evidence>
<dbReference type="AlphaFoldDB" id="A0A6J6GNE1"/>
<dbReference type="PANTHER" id="PTHR32322:SF2">
    <property type="entry name" value="EAMA DOMAIN-CONTAINING PROTEIN"/>
    <property type="match status" value="1"/>
</dbReference>
<evidence type="ECO:0000256" key="4">
    <source>
        <dbReference type="ARBA" id="ARBA00023136"/>
    </source>
</evidence>
<feature type="transmembrane region" description="Helical" evidence="5">
    <location>
        <begin position="251"/>
        <end position="271"/>
    </location>
</feature>
<accession>A0A6J6GNE1</accession>
<keyword evidence="4 5" id="KW-0472">Membrane</keyword>
<feature type="transmembrane region" description="Helical" evidence="5">
    <location>
        <begin position="37"/>
        <end position="60"/>
    </location>
</feature>
<feature type="transmembrane region" description="Helical" evidence="5">
    <location>
        <begin position="158"/>
        <end position="178"/>
    </location>
</feature>
<dbReference type="InterPro" id="IPR050638">
    <property type="entry name" value="AA-Vitamin_Transporters"/>
</dbReference>
<dbReference type="InterPro" id="IPR037185">
    <property type="entry name" value="EmrE-like"/>
</dbReference>
<dbReference type="EMBL" id="CAEZXH010000015">
    <property type="protein sequence ID" value="CAB4679319.1"/>
    <property type="molecule type" value="Genomic_DNA"/>
</dbReference>
<feature type="transmembrane region" description="Helical" evidence="5">
    <location>
        <begin position="190"/>
        <end position="212"/>
    </location>
</feature>
<proteinExistence type="predicted"/>
<dbReference type="InterPro" id="IPR000620">
    <property type="entry name" value="EamA_dom"/>
</dbReference>
<reference evidence="7" key="1">
    <citation type="submission" date="2020-05" db="EMBL/GenBank/DDBJ databases">
        <authorList>
            <person name="Chiriac C."/>
            <person name="Salcher M."/>
            <person name="Ghai R."/>
            <person name="Kavagutti S V."/>
        </authorList>
    </citation>
    <scope>NUCLEOTIDE SEQUENCE</scope>
</reference>